<gene>
    <name evidence="2" type="ORF">HMPREF3206_00964</name>
</gene>
<proteinExistence type="predicted"/>
<name>A0A133NE22_9FUSO</name>
<dbReference type="STRING" id="134605.HMPREF3206_00964"/>
<dbReference type="EMBL" id="LRPX01000041">
    <property type="protein sequence ID" value="KXA14541.1"/>
    <property type="molecule type" value="Genomic_DNA"/>
</dbReference>
<evidence type="ECO:0000313" key="3">
    <source>
        <dbReference type="Proteomes" id="UP000070617"/>
    </source>
</evidence>
<sequence length="366" mass="42225">MNKMILIESDSEKIFADALRFHEEITGEKLPLCNEKTYIYSTVAALLGNIKAQMNDVALQNFLKFSREEKLDLKGAFYGSRGARLQANKARTTIRCHISTVVAKDVLIPKGTRFIYQKYLFYTEKEYKIFQGSTYADVVAVSEIAGNLGKILVGELKEIVDRYEYFEKVENITEVTGGREIEEDEEYRKRLELIPESFTSGGSQGAYEYWTKKASSLVTDVFIHSPKPNYIDIYVVNGIEKISSEEREKIKNFIVQDHDIKVLNDQIEIKDPEIHDYNIDLDYWVYDNSIVSKSVIEQDLKEALNKYSKSFKMGESINLQDIIEVSKSVEGIKRIDIKEPREFKGKAYHLPHIRDINVSYKGSEQR</sequence>
<dbReference type="Proteomes" id="UP000070617">
    <property type="component" value="Unassembled WGS sequence"/>
</dbReference>
<comment type="caution">
    <text evidence="2">The sequence shown here is derived from an EMBL/GenBank/DDBJ whole genome shotgun (WGS) entry which is preliminary data.</text>
</comment>
<evidence type="ECO:0000313" key="2">
    <source>
        <dbReference type="EMBL" id="KXA14541.1"/>
    </source>
</evidence>
<reference evidence="3" key="1">
    <citation type="submission" date="2016-01" db="EMBL/GenBank/DDBJ databases">
        <authorList>
            <person name="Mitreva M."/>
            <person name="Pepin K.H."/>
            <person name="Mihindukulasuriya K.A."/>
            <person name="Fulton R."/>
            <person name="Fronick C."/>
            <person name="O'Laughlin M."/>
            <person name="Miner T."/>
            <person name="Herter B."/>
            <person name="Rosa B.A."/>
            <person name="Cordes M."/>
            <person name="Tomlinson C."/>
            <person name="Wollam A."/>
            <person name="Palsikar V.B."/>
            <person name="Mardis E.R."/>
            <person name="Wilson R.K."/>
        </authorList>
    </citation>
    <scope>NUCLEOTIDE SEQUENCE [LARGE SCALE GENOMIC DNA]</scope>
    <source>
        <strain evidence="3">CMW8396</strain>
    </source>
</reference>
<accession>A0A133NE22</accession>
<dbReference type="InterPro" id="IPR006949">
    <property type="entry name" value="Barrel_Baseplate_J-like"/>
</dbReference>
<keyword evidence="3" id="KW-1185">Reference proteome</keyword>
<dbReference type="AlphaFoldDB" id="A0A133NE22"/>
<protein>
    <submittedName>
        <fullName evidence="2">Baseplate J-like protein</fullName>
    </submittedName>
</protein>
<evidence type="ECO:0000259" key="1">
    <source>
        <dbReference type="Pfam" id="PF04865"/>
    </source>
</evidence>
<dbReference type="Pfam" id="PF04865">
    <property type="entry name" value="Baseplate_J"/>
    <property type="match status" value="1"/>
</dbReference>
<organism evidence="2 3">
    <name type="scientific">Fusobacterium equinum</name>
    <dbReference type="NCBI Taxonomy" id="134605"/>
    <lineage>
        <taxon>Bacteria</taxon>
        <taxon>Fusobacteriati</taxon>
        <taxon>Fusobacteriota</taxon>
        <taxon>Fusobacteriia</taxon>
        <taxon>Fusobacteriales</taxon>
        <taxon>Fusobacteriaceae</taxon>
        <taxon>Fusobacterium</taxon>
    </lineage>
</organism>
<feature type="domain" description="Baseplate protein J-like barrel" evidence="1">
    <location>
        <begin position="105"/>
        <end position="178"/>
    </location>
</feature>
<dbReference type="PATRIC" id="fig|134605.3.peg.958"/>